<gene>
    <name evidence="2" type="ORF">CYR32_21350</name>
</gene>
<sequence length="87" mass="9020">QIALLQQSLDALKQAVLLMHAPQGAPLASGEHLQLSAGQNLIATAGNNADISVAKKLFIGVGQALSVFVRKLGIRLIANQGPVELQA</sequence>
<keyword evidence="3" id="KW-1185">Reference proteome</keyword>
<accession>A0A2N5DSH8</accession>
<dbReference type="Proteomes" id="UP000234503">
    <property type="component" value="Unassembled WGS sequence"/>
</dbReference>
<organism evidence="2 3">
    <name type="scientific">Chimaeribacter coloradensis</name>
    <dbReference type="NCBI Taxonomy" id="2060068"/>
    <lineage>
        <taxon>Bacteria</taxon>
        <taxon>Pseudomonadati</taxon>
        <taxon>Pseudomonadota</taxon>
        <taxon>Gammaproteobacteria</taxon>
        <taxon>Enterobacterales</taxon>
        <taxon>Yersiniaceae</taxon>
        <taxon>Chimaeribacter</taxon>
    </lineage>
</organism>
<reference evidence="2 3" key="1">
    <citation type="submission" date="2017-12" db="EMBL/GenBank/DDBJ databases">
        <title>Characterization of six clinical isolates of Enterochimera gen. nov., a novel genus of the Yersiniaciae family and the three species Enterochimera arupensis sp. nov., Enterochimera coloradensis sp. nov, and Enterochimera californica sp. nov.</title>
        <authorList>
            <person name="Rossi A."/>
            <person name="Fisher M."/>
        </authorList>
    </citation>
    <scope>NUCLEOTIDE SEQUENCE [LARGE SCALE GENOMIC DNA]</scope>
    <source>
        <strain evidence="3">2016-Iso4</strain>
    </source>
</reference>
<feature type="domain" description="DUF2345" evidence="1">
    <location>
        <begin position="7"/>
        <end position="87"/>
    </location>
</feature>
<dbReference type="EMBL" id="PJZH01000105">
    <property type="protein sequence ID" value="PLR29009.1"/>
    <property type="molecule type" value="Genomic_DNA"/>
</dbReference>
<proteinExistence type="predicted"/>
<dbReference type="AlphaFoldDB" id="A0A2N5DSH8"/>
<dbReference type="Pfam" id="PF10106">
    <property type="entry name" value="DUF2345"/>
    <property type="match status" value="1"/>
</dbReference>
<protein>
    <submittedName>
        <fullName evidence="2">Type VI secretion system tip protein VgrG</fullName>
    </submittedName>
</protein>
<evidence type="ECO:0000259" key="1">
    <source>
        <dbReference type="Pfam" id="PF10106"/>
    </source>
</evidence>
<feature type="non-terminal residue" evidence="2">
    <location>
        <position position="1"/>
    </location>
</feature>
<dbReference type="OrthoDB" id="6710627at2"/>
<dbReference type="InterPro" id="IPR018769">
    <property type="entry name" value="VgrG2_DUF2345"/>
</dbReference>
<feature type="non-terminal residue" evidence="2">
    <location>
        <position position="87"/>
    </location>
</feature>
<evidence type="ECO:0000313" key="2">
    <source>
        <dbReference type="EMBL" id="PLR29009.1"/>
    </source>
</evidence>
<comment type="caution">
    <text evidence="2">The sequence shown here is derived from an EMBL/GenBank/DDBJ whole genome shotgun (WGS) entry which is preliminary data.</text>
</comment>
<dbReference type="RefSeq" id="WP_146000758.1">
    <property type="nucleotide sequence ID" value="NZ_PJZH01000105.1"/>
</dbReference>
<name>A0A2N5DSH8_9GAMM</name>
<evidence type="ECO:0000313" key="3">
    <source>
        <dbReference type="Proteomes" id="UP000234503"/>
    </source>
</evidence>